<dbReference type="InterPro" id="IPR002716">
    <property type="entry name" value="PIN_dom"/>
</dbReference>
<proteinExistence type="predicted"/>
<keyword evidence="4" id="KW-1185">Reference proteome</keyword>
<dbReference type="Proteomes" id="UP001497453">
    <property type="component" value="Chromosome 2"/>
</dbReference>
<sequence>MIVSLSATTMADKKGSTVTANRLAMSKALGAAFLNHQVEQLEKSVSRNGPSGEWRGRRNVTPQGNTYARTVNPHVKARSAWATPAAGPKIAKKNIEDAHTTLVKGRSDGDKDGDVVVLDASVLIHNIGQVKKWCREGREEIVIVPLEALNTLDLLKKGTSALAQRARTASRVLEAQVGTNPRIRVQRDEAFVLWEDIPFKDVSASLISNSPEWVRRTICCARWEVEHPDAETKKNKPTIVLAVVTSIPDALSDTPNNAAVTASPVPLPAPQVNRYEPRSSGTMIAQWAKKAGVEILDLPVAQFPHSTALSTAPKDIPGGRRSGEHGRRSPEDERTHRRPQTPGGGRGRRNSHMRNIEHGNTPPPVGLVERPPAVMAMMEAVSQPSRVVRVLARGEKLDPDP</sequence>
<reference evidence="4" key="1">
    <citation type="submission" date="2024-04" db="EMBL/GenBank/DDBJ databases">
        <authorList>
            <person name="Shaw F."/>
            <person name="Minotto A."/>
        </authorList>
    </citation>
    <scope>NUCLEOTIDE SEQUENCE [LARGE SCALE GENOMIC DNA]</scope>
</reference>
<dbReference type="EMBL" id="OZ037945">
    <property type="protein sequence ID" value="CAL1701867.1"/>
    <property type="molecule type" value="Genomic_DNA"/>
</dbReference>
<evidence type="ECO:0000313" key="4">
    <source>
        <dbReference type="Proteomes" id="UP001497453"/>
    </source>
</evidence>
<feature type="compositionally biased region" description="Basic and acidic residues" evidence="1">
    <location>
        <begin position="317"/>
        <end position="335"/>
    </location>
</feature>
<feature type="region of interest" description="Disordered" evidence="1">
    <location>
        <begin position="306"/>
        <end position="370"/>
    </location>
</feature>
<name>A0ABP1D1X2_9APHY</name>
<organism evidence="3 4">
    <name type="scientific">Somion occarium</name>
    <dbReference type="NCBI Taxonomy" id="3059160"/>
    <lineage>
        <taxon>Eukaryota</taxon>
        <taxon>Fungi</taxon>
        <taxon>Dikarya</taxon>
        <taxon>Basidiomycota</taxon>
        <taxon>Agaricomycotina</taxon>
        <taxon>Agaricomycetes</taxon>
        <taxon>Polyporales</taxon>
        <taxon>Cerrenaceae</taxon>
        <taxon>Somion</taxon>
    </lineage>
</organism>
<feature type="domain" description="PIN" evidence="2">
    <location>
        <begin position="116"/>
        <end position="190"/>
    </location>
</feature>
<accession>A0ABP1D1X2</accession>
<evidence type="ECO:0000256" key="1">
    <source>
        <dbReference type="SAM" id="MobiDB-lite"/>
    </source>
</evidence>
<protein>
    <recommendedName>
        <fullName evidence="2">PIN domain-containing protein</fullName>
    </recommendedName>
</protein>
<evidence type="ECO:0000313" key="3">
    <source>
        <dbReference type="EMBL" id="CAL1701867.1"/>
    </source>
</evidence>
<gene>
    <name evidence="3" type="ORF">GFSPODELE1_LOCUS3792</name>
</gene>
<evidence type="ECO:0000259" key="2">
    <source>
        <dbReference type="Pfam" id="PF13638"/>
    </source>
</evidence>
<dbReference type="Pfam" id="PF13638">
    <property type="entry name" value="PIN_4"/>
    <property type="match status" value="1"/>
</dbReference>
<dbReference type="Gene3D" id="3.40.50.1010">
    <property type="entry name" value="5'-nuclease"/>
    <property type="match status" value="1"/>
</dbReference>